<gene>
    <name evidence="2" type="ORF">Aph01nite_72060</name>
</gene>
<evidence type="ECO:0000256" key="1">
    <source>
        <dbReference type="SAM" id="Phobius"/>
    </source>
</evidence>
<keyword evidence="3" id="KW-1185">Reference proteome</keyword>
<accession>A0A919QJC6</accession>
<dbReference type="Proteomes" id="UP000640052">
    <property type="component" value="Unassembled WGS sequence"/>
</dbReference>
<dbReference type="AlphaFoldDB" id="A0A919QJC6"/>
<evidence type="ECO:0000313" key="2">
    <source>
        <dbReference type="EMBL" id="GIH28896.1"/>
    </source>
</evidence>
<keyword evidence="1" id="KW-1133">Transmembrane helix</keyword>
<protein>
    <submittedName>
        <fullName evidence="2">Uncharacterized protein</fullName>
    </submittedName>
</protein>
<comment type="caution">
    <text evidence="2">The sequence shown here is derived from an EMBL/GenBank/DDBJ whole genome shotgun (WGS) entry which is preliminary data.</text>
</comment>
<feature type="transmembrane region" description="Helical" evidence="1">
    <location>
        <begin position="16"/>
        <end position="35"/>
    </location>
</feature>
<reference evidence="2" key="1">
    <citation type="submission" date="2021-01" db="EMBL/GenBank/DDBJ databases">
        <title>Whole genome shotgun sequence of Acrocarpospora phusangensis NBRC 108782.</title>
        <authorList>
            <person name="Komaki H."/>
            <person name="Tamura T."/>
        </authorList>
    </citation>
    <scope>NUCLEOTIDE SEQUENCE</scope>
    <source>
        <strain evidence="2">NBRC 108782</strain>
    </source>
</reference>
<keyword evidence="1" id="KW-0472">Membrane</keyword>
<dbReference type="RefSeq" id="WP_204045517.1">
    <property type="nucleotide sequence ID" value="NZ_BOOA01000100.1"/>
</dbReference>
<organism evidence="2 3">
    <name type="scientific">Acrocarpospora phusangensis</name>
    <dbReference type="NCBI Taxonomy" id="1070424"/>
    <lineage>
        <taxon>Bacteria</taxon>
        <taxon>Bacillati</taxon>
        <taxon>Actinomycetota</taxon>
        <taxon>Actinomycetes</taxon>
        <taxon>Streptosporangiales</taxon>
        <taxon>Streptosporangiaceae</taxon>
        <taxon>Acrocarpospora</taxon>
    </lineage>
</organism>
<keyword evidence="1" id="KW-0812">Transmembrane</keyword>
<sequence length="287" mass="31065">MAGFDVIEQRPSRRRWIAGAVVALAVAIPVAGVLFSRDTRTPEPPSPTPLPELSTFRPAANMVHPEETGEEVRTIRVVFPDGSRARISYPADLGLAELGVRPYASVLMGTAFRELIAPYQGDAEVVAGGPMIRRLTPEVTLWPRQVGGGGQILLYGFDDWRIAVRDQPMPLTFEERLVLAESVHGEVTPEGFLTFRTDPPVKLLEPGRVMAGQPVGPQLWIGGGIGPLLVISPMPGCDPGSRVSPAVTRRSGAFAVACKGDYQVAASGRRDYVQRAVDVIRIRPESR</sequence>
<name>A0A919QJC6_9ACTN</name>
<proteinExistence type="predicted"/>
<dbReference type="EMBL" id="BOOA01000100">
    <property type="protein sequence ID" value="GIH28896.1"/>
    <property type="molecule type" value="Genomic_DNA"/>
</dbReference>
<evidence type="ECO:0000313" key="3">
    <source>
        <dbReference type="Proteomes" id="UP000640052"/>
    </source>
</evidence>